<dbReference type="Pfam" id="PF08881">
    <property type="entry name" value="CVNH"/>
    <property type="match status" value="1"/>
</dbReference>
<sequence length="168" mass="18227">MHPYTVIVGLLASIPSAIAAPGTAALVHRAADNGYRDFQKSCSDVTLVGTHNATLRASCEIEDPNNAAPAHLITELDLNQCLGYDESYQSMIFQPLGKFTNECNDNSWLEDKAQQPEKWGPSWYLTSTCWPQGDRSRQGATSQMDLNYGVSNQKGHLACNGGLGVIVP</sequence>
<evidence type="ECO:0000259" key="2">
    <source>
        <dbReference type="Pfam" id="PF08881"/>
    </source>
</evidence>
<gene>
    <name evidence="3" type="ORF">QBC37DRAFT_180689</name>
</gene>
<reference evidence="3" key="1">
    <citation type="journal article" date="2023" name="Mol. Phylogenet. Evol.">
        <title>Genome-scale phylogeny and comparative genomics of the fungal order Sordariales.</title>
        <authorList>
            <person name="Hensen N."/>
            <person name="Bonometti L."/>
            <person name="Westerberg I."/>
            <person name="Brannstrom I.O."/>
            <person name="Guillou S."/>
            <person name="Cros-Aarteil S."/>
            <person name="Calhoun S."/>
            <person name="Haridas S."/>
            <person name="Kuo A."/>
            <person name="Mondo S."/>
            <person name="Pangilinan J."/>
            <person name="Riley R."/>
            <person name="LaButti K."/>
            <person name="Andreopoulos B."/>
            <person name="Lipzen A."/>
            <person name="Chen C."/>
            <person name="Yan M."/>
            <person name="Daum C."/>
            <person name="Ng V."/>
            <person name="Clum A."/>
            <person name="Steindorff A."/>
            <person name="Ohm R.A."/>
            <person name="Martin F."/>
            <person name="Silar P."/>
            <person name="Natvig D.O."/>
            <person name="Lalanne C."/>
            <person name="Gautier V."/>
            <person name="Ament-Velasquez S.L."/>
            <person name="Kruys A."/>
            <person name="Hutchinson M.I."/>
            <person name="Powell A.J."/>
            <person name="Barry K."/>
            <person name="Miller A.N."/>
            <person name="Grigoriev I.V."/>
            <person name="Debuchy R."/>
            <person name="Gladieux P."/>
            <person name="Hiltunen Thoren M."/>
            <person name="Johannesson H."/>
        </authorList>
    </citation>
    <scope>NUCLEOTIDE SEQUENCE</scope>
    <source>
        <strain evidence="3">PSN293</strain>
    </source>
</reference>
<dbReference type="InterPro" id="IPR011058">
    <property type="entry name" value="Cyanovirin-N"/>
</dbReference>
<dbReference type="Gene3D" id="2.30.60.10">
    <property type="entry name" value="Cyanovirin-N"/>
    <property type="match status" value="1"/>
</dbReference>
<evidence type="ECO:0000256" key="1">
    <source>
        <dbReference type="SAM" id="SignalP"/>
    </source>
</evidence>
<feature type="chain" id="PRO_5043003281" description="Cyanovirin-N domain-containing protein" evidence="1">
    <location>
        <begin position="20"/>
        <end position="168"/>
    </location>
</feature>
<reference evidence="3" key="2">
    <citation type="submission" date="2023-05" db="EMBL/GenBank/DDBJ databases">
        <authorList>
            <consortium name="Lawrence Berkeley National Laboratory"/>
            <person name="Steindorff A."/>
            <person name="Hensen N."/>
            <person name="Bonometti L."/>
            <person name="Westerberg I."/>
            <person name="Brannstrom I.O."/>
            <person name="Guillou S."/>
            <person name="Cros-Aarteil S."/>
            <person name="Calhoun S."/>
            <person name="Haridas S."/>
            <person name="Kuo A."/>
            <person name="Mondo S."/>
            <person name="Pangilinan J."/>
            <person name="Riley R."/>
            <person name="Labutti K."/>
            <person name="Andreopoulos B."/>
            <person name="Lipzen A."/>
            <person name="Chen C."/>
            <person name="Yanf M."/>
            <person name="Daum C."/>
            <person name="Ng V."/>
            <person name="Clum A."/>
            <person name="Ohm R."/>
            <person name="Martin F."/>
            <person name="Silar P."/>
            <person name="Natvig D."/>
            <person name="Lalanne C."/>
            <person name="Gautier V."/>
            <person name="Ament-Velasquez S.L."/>
            <person name="Kruys A."/>
            <person name="Hutchinson M.I."/>
            <person name="Powell A.J."/>
            <person name="Barry K."/>
            <person name="Miller A.N."/>
            <person name="Grigoriev I.V."/>
            <person name="Debuchy R."/>
            <person name="Gladieux P."/>
            <person name="Thoren M.H."/>
            <person name="Johannesson H."/>
        </authorList>
    </citation>
    <scope>NUCLEOTIDE SEQUENCE</scope>
    <source>
        <strain evidence="3">PSN293</strain>
    </source>
</reference>
<accession>A0AAN6Y624</accession>
<name>A0AAN6Y624_9PEZI</name>
<comment type="caution">
    <text evidence="3">The sequence shown here is derived from an EMBL/GenBank/DDBJ whole genome shotgun (WGS) entry which is preliminary data.</text>
</comment>
<dbReference type="EMBL" id="MU858114">
    <property type="protein sequence ID" value="KAK4213149.1"/>
    <property type="molecule type" value="Genomic_DNA"/>
</dbReference>
<feature type="signal peptide" evidence="1">
    <location>
        <begin position="1"/>
        <end position="19"/>
    </location>
</feature>
<keyword evidence="4" id="KW-1185">Reference proteome</keyword>
<evidence type="ECO:0000313" key="4">
    <source>
        <dbReference type="Proteomes" id="UP001301769"/>
    </source>
</evidence>
<organism evidence="3 4">
    <name type="scientific">Rhypophila decipiens</name>
    <dbReference type="NCBI Taxonomy" id="261697"/>
    <lineage>
        <taxon>Eukaryota</taxon>
        <taxon>Fungi</taxon>
        <taxon>Dikarya</taxon>
        <taxon>Ascomycota</taxon>
        <taxon>Pezizomycotina</taxon>
        <taxon>Sordariomycetes</taxon>
        <taxon>Sordariomycetidae</taxon>
        <taxon>Sordariales</taxon>
        <taxon>Naviculisporaceae</taxon>
        <taxon>Rhypophila</taxon>
    </lineage>
</organism>
<dbReference type="Proteomes" id="UP001301769">
    <property type="component" value="Unassembled WGS sequence"/>
</dbReference>
<dbReference type="AlphaFoldDB" id="A0AAN6Y624"/>
<evidence type="ECO:0000313" key="3">
    <source>
        <dbReference type="EMBL" id="KAK4213149.1"/>
    </source>
</evidence>
<proteinExistence type="predicted"/>
<feature type="domain" description="Cyanovirin-N" evidence="2">
    <location>
        <begin position="38"/>
        <end position="157"/>
    </location>
</feature>
<keyword evidence="1" id="KW-0732">Signal</keyword>
<dbReference type="SUPFAM" id="SSF51322">
    <property type="entry name" value="Cyanovirin-N"/>
    <property type="match status" value="1"/>
</dbReference>
<protein>
    <recommendedName>
        <fullName evidence="2">Cyanovirin-N domain-containing protein</fullName>
    </recommendedName>
</protein>
<dbReference type="InterPro" id="IPR036673">
    <property type="entry name" value="Cyanovirin-N_sf"/>
</dbReference>